<evidence type="ECO:0000256" key="9">
    <source>
        <dbReference type="SAM" id="Phobius"/>
    </source>
</evidence>
<feature type="transmembrane region" description="Helical" evidence="9">
    <location>
        <begin position="184"/>
        <end position="205"/>
    </location>
</feature>
<feature type="transmembrane region" description="Helical" evidence="9">
    <location>
        <begin position="158"/>
        <end position="177"/>
    </location>
</feature>
<feature type="transmembrane region" description="Helical" evidence="9">
    <location>
        <begin position="267"/>
        <end position="290"/>
    </location>
</feature>
<feature type="transmembrane region" description="Helical" evidence="9">
    <location>
        <begin position="225"/>
        <end position="246"/>
    </location>
</feature>
<feature type="region of interest" description="Disordered" evidence="8">
    <location>
        <begin position="1"/>
        <end position="38"/>
    </location>
</feature>
<dbReference type="PANTHER" id="PTHR35334:SF2">
    <property type="entry name" value="SERINE TRANSPORTER SDAC"/>
    <property type="match status" value="1"/>
</dbReference>
<feature type="transmembrane region" description="Helical" evidence="9">
    <location>
        <begin position="70"/>
        <end position="87"/>
    </location>
</feature>
<dbReference type="RefSeq" id="WP_023019050.1">
    <property type="nucleotide sequence ID" value="NZ_CP051667.1"/>
</dbReference>
<evidence type="ECO:0000256" key="3">
    <source>
        <dbReference type="ARBA" id="ARBA00022475"/>
    </source>
</evidence>
<feature type="transmembrane region" description="Helical" evidence="9">
    <location>
        <begin position="424"/>
        <end position="442"/>
    </location>
</feature>
<evidence type="ECO:0000313" key="11">
    <source>
        <dbReference type="EMBL" id="MDK4306640.1"/>
    </source>
</evidence>
<comment type="subcellular location">
    <subcellularLocation>
        <location evidence="1">Cell inner membrane</location>
        <topology evidence="1">Multi-pass membrane protein</topology>
    </subcellularLocation>
</comment>
<keyword evidence="6 9" id="KW-1133">Transmembrane helix</keyword>
<dbReference type="Proteomes" id="UP001224412">
    <property type="component" value="Unassembled WGS sequence"/>
</dbReference>
<organism evidence="11 12">
    <name type="scientific">Corynebacterium pseudodiphtheriticum</name>
    <dbReference type="NCBI Taxonomy" id="37637"/>
    <lineage>
        <taxon>Bacteria</taxon>
        <taxon>Bacillati</taxon>
        <taxon>Actinomycetota</taxon>
        <taxon>Actinomycetes</taxon>
        <taxon>Mycobacteriales</taxon>
        <taxon>Corynebacteriaceae</taxon>
        <taxon>Corynebacterium</taxon>
    </lineage>
</organism>
<evidence type="ECO:0000256" key="7">
    <source>
        <dbReference type="ARBA" id="ARBA00023136"/>
    </source>
</evidence>
<dbReference type="GO" id="GO:0005886">
    <property type="term" value="C:plasma membrane"/>
    <property type="evidence" value="ECO:0007669"/>
    <property type="project" value="UniProtKB-SubCell"/>
</dbReference>
<dbReference type="InterPro" id="IPR018227">
    <property type="entry name" value="Amino_acid_transport_2"/>
</dbReference>
<evidence type="ECO:0000313" key="12">
    <source>
        <dbReference type="Proteomes" id="UP001224412"/>
    </source>
</evidence>
<comment type="caution">
    <text evidence="11">The sequence shown here is derived from an EMBL/GenBank/DDBJ whole genome shotgun (WGS) entry which is preliminary data.</text>
</comment>
<feature type="transmembrane region" description="Helical" evidence="9">
    <location>
        <begin position="363"/>
        <end position="384"/>
    </location>
</feature>
<reference evidence="11" key="1">
    <citation type="submission" date="2023-05" db="EMBL/GenBank/DDBJ databases">
        <title>Metabolic capabilities are highly conserved among human nasal-associated Corynebacterium species in pangenomic analyses.</title>
        <authorList>
            <person name="Tran T.H."/>
            <person name="Roberts A.Q."/>
            <person name="Escapa I.F."/>
            <person name="Gao W."/>
            <person name="Conlan S."/>
            <person name="Kong H."/>
            <person name="Segre J.A."/>
            <person name="Kelly M.S."/>
            <person name="Lemon K.P."/>
        </authorList>
    </citation>
    <scope>NUCLEOTIDE SEQUENCE</scope>
    <source>
        <strain evidence="11">KPL2773</strain>
    </source>
</reference>
<feature type="transmembrane region" description="Helical" evidence="9">
    <location>
        <begin position="118"/>
        <end position="138"/>
    </location>
</feature>
<sequence length="450" mass="48964">MSEKHTPASAQTETAGGQGTAGDPGTTTDPGHDQDVRGEKPNNAKWALALFGTAVGAGILFLPINAGSFGFWPLLVATLMIGPMAFLSHRAYARMLSGSSQQGQDVLEVVTGFFGKNIGILIALIYWFTVFPIVMIYGISITNTVDSFIQNQLNGPEISRPILATLCVGLMTLGFALGRNAALLVAQFVIYPLIVALAAVSLYLIPQWDFSSFYHYSADGFVANLGDIILIMPVLVFSFSFLAAISQFVLDTERFYGDDAEKQSSKIVLIATALLTVFTMFFVWSSALALGADGMEEAYEQNIPVLSYLANETGTQFLAYIAPIVVICAIVSSYFGHLLATVEGTRYFGKLVAPRLMRDTKPRTVAIAIYLFVFIVVTAVAIINPSILDMITLIGGIFMGFMTYLLPVWAIYRIDALKRFRPVVSNWFVVIIGVVVMVGTFWDVLRNLVG</sequence>
<accession>A0AAP4BQJ3</accession>
<evidence type="ECO:0000259" key="10">
    <source>
        <dbReference type="Pfam" id="PF01490"/>
    </source>
</evidence>
<feature type="transmembrane region" description="Helical" evidence="9">
    <location>
        <begin position="390"/>
        <end position="412"/>
    </location>
</feature>
<dbReference type="PANTHER" id="PTHR35334">
    <property type="entry name" value="SERINE TRANSPORTER"/>
    <property type="match status" value="1"/>
</dbReference>
<dbReference type="Gene3D" id="1.20.1740.10">
    <property type="entry name" value="Amino acid/polyamine transporter I"/>
    <property type="match status" value="1"/>
</dbReference>
<dbReference type="InterPro" id="IPR013057">
    <property type="entry name" value="AA_transpt_TM"/>
</dbReference>
<evidence type="ECO:0000256" key="4">
    <source>
        <dbReference type="ARBA" id="ARBA00022519"/>
    </source>
</evidence>
<evidence type="ECO:0000256" key="1">
    <source>
        <dbReference type="ARBA" id="ARBA00004429"/>
    </source>
</evidence>
<keyword evidence="3" id="KW-1003">Cell membrane</keyword>
<gene>
    <name evidence="11" type="ORF">QPX42_03615</name>
</gene>
<dbReference type="EMBL" id="JASNVH010000004">
    <property type="protein sequence ID" value="MDK4306640.1"/>
    <property type="molecule type" value="Genomic_DNA"/>
</dbReference>
<feature type="transmembrane region" description="Helical" evidence="9">
    <location>
        <begin position="317"/>
        <end position="342"/>
    </location>
</feature>
<keyword evidence="5 9" id="KW-0812">Transmembrane</keyword>
<dbReference type="GO" id="GO:0003333">
    <property type="term" value="P:amino acid transmembrane transport"/>
    <property type="evidence" value="ECO:0007669"/>
    <property type="project" value="InterPro"/>
</dbReference>
<proteinExistence type="predicted"/>
<evidence type="ECO:0000256" key="2">
    <source>
        <dbReference type="ARBA" id="ARBA00022448"/>
    </source>
</evidence>
<feature type="domain" description="Amino acid transporter transmembrane" evidence="10">
    <location>
        <begin position="47"/>
        <end position="444"/>
    </location>
</feature>
<evidence type="ECO:0000256" key="8">
    <source>
        <dbReference type="SAM" id="MobiDB-lite"/>
    </source>
</evidence>
<keyword evidence="4" id="KW-0997">Cell inner membrane</keyword>
<feature type="transmembrane region" description="Helical" evidence="9">
    <location>
        <begin position="46"/>
        <end position="64"/>
    </location>
</feature>
<evidence type="ECO:0000256" key="5">
    <source>
        <dbReference type="ARBA" id="ARBA00022692"/>
    </source>
</evidence>
<dbReference type="Pfam" id="PF01490">
    <property type="entry name" value="Aa_trans"/>
    <property type="match status" value="1"/>
</dbReference>
<keyword evidence="2" id="KW-0813">Transport</keyword>
<evidence type="ECO:0000256" key="6">
    <source>
        <dbReference type="ARBA" id="ARBA00022989"/>
    </source>
</evidence>
<keyword evidence="7 9" id="KW-0472">Membrane</keyword>
<protein>
    <submittedName>
        <fullName evidence="11">Amino acid permease</fullName>
    </submittedName>
</protein>
<name>A0AAP4BQJ3_9CORY</name>
<dbReference type="AlphaFoldDB" id="A0AAP4BQJ3"/>